<name>A0ABD5UA60_9EURY</name>
<accession>A0ABD5UA60</accession>
<protein>
    <submittedName>
        <fullName evidence="2">DUF998 domain-containing protein</fullName>
    </submittedName>
</protein>
<feature type="transmembrane region" description="Helical" evidence="1">
    <location>
        <begin position="12"/>
        <end position="34"/>
    </location>
</feature>
<dbReference type="RefSeq" id="WP_304447409.1">
    <property type="nucleotide sequence ID" value="NZ_JARRAH010000001.1"/>
</dbReference>
<proteinExistence type="predicted"/>
<evidence type="ECO:0000313" key="2">
    <source>
        <dbReference type="EMBL" id="MFC6835713.1"/>
    </source>
</evidence>
<organism evidence="2 3">
    <name type="scientific">Halomarina ordinaria</name>
    <dbReference type="NCBI Taxonomy" id="3033939"/>
    <lineage>
        <taxon>Archaea</taxon>
        <taxon>Methanobacteriati</taxon>
        <taxon>Methanobacteriota</taxon>
        <taxon>Stenosarchaea group</taxon>
        <taxon>Halobacteria</taxon>
        <taxon>Halobacteriales</taxon>
        <taxon>Natronomonadaceae</taxon>
        <taxon>Halomarina</taxon>
    </lineage>
</organism>
<keyword evidence="1" id="KW-0472">Membrane</keyword>
<dbReference type="PANTHER" id="PTHR42241">
    <property type="entry name" value="HYPOTHETICAL MEMBRANE PROTEIN, CONSERVED, DUF998 FAMILY"/>
    <property type="match status" value="1"/>
</dbReference>
<dbReference type="AlphaFoldDB" id="A0ABD5UA60"/>
<evidence type="ECO:0000256" key="1">
    <source>
        <dbReference type="SAM" id="Phobius"/>
    </source>
</evidence>
<keyword evidence="1" id="KW-0812">Transmembrane</keyword>
<dbReference type="InterPro" id="IPR009339">
    <property type="entry name" value="DUF998"/>
</dbReference>
<dbReference type="Proteomes" id="UP001596406">
    <property type="component" value="Unassembled WGS sequence"/>
</dbReference>
<keyword evidence="1" id="KW-1133">Transmembrane helix</keyword>
<reference evidence="2 3" key="1">
    <citation type="journal article" date="2019" name="Int. J. Syst. Evol. Microbiol.">
        <title>The Global Catalogue of Microorganisms (GCM) 10K type strain sequencing project: providing services to taxonomists for standard genome sequencing and annotation.</title>
        <authorList>
            <consortium name="The Broad Institute Genomics Platform"/>
            <consortium name="The Broad Institute Genome Sequencing Center for Infectious Disease"/>
            <person name="Wu L."/>
            <person name="Ma J."/>
        </authorList>
    </citation>
    <scope>NUCLEOTIDE SEQUENCE [LARGE SCALE GENOMIC DNA]</scope>
    <source>
        <strain evidence="2 3">PSRA2</strain>
    </source>
</reference>
<feature type="transmembrane region" description="Helical" evidence="1">
    <location>
        <begin position="58"/>
        <end position="79"/>
    </location>
</feature>
<sequence>MSADTNRSGRVDPGIAGGLLAPVVALGAIALATLRSPSFTWTGSALSDLGAPGAPTEWLFNGGLILGGLLALPFAYRVWTRGRNRLERAGAAVFALDALCLAGVGAFPIGTDLHGPFAVAFYLLLSLSLWVYGGGNALAGDRARGLVTAALGVLNLAAWAIWAAAFTDVAPGLALPESVGALVVGVWTATTALWLR</sequence>
<gene>
    <name evidence="2" type="ORF">ACFQHK_04225</name>
</gene>
<feature type="transmembrane region" description="Helical" evidence="1">
    <location>
        <begin position="91"/>
        <end position="109"/>
    </location>
</feature>
<dbReference type="Pfam" id="PF06197">
    <property type="entry name" value="DUF998"/>
    <property type="match status" value="1"/>
</dbReference>
<feature type="transmembrane region" description="Helical" evidence="1">
    <location>
        <begin position="145"/>
        <end position="166"/>
    </location>
</feature>
<feature type="transmembrane region" description="Helical" evidence="1">
    <location>
        <begin position="115"/>
        <end position="133"/>
    </location>
</feature>
<dbReference type="EMBL" id="JBHSXM010000001">
    <property type="protein sequence ID" value="MFC6835713.1"/>
    <property type="molecule type" value="Genomic_DNA"/>
</dbReference>
<evidence type="ECO:0000313" key="3">
    <source>
        <dbReference type="Proteomes" id="UP001596406"/>
    </source>
</evidence>
<comment type="caution">
    <text evidence="2">The sequence shown here is derived from an EMBL/GenBank/DDBJ whole genome shotgun (WGS) entry which is preliminary data.</text>
</comment>
<keyword evidence="3" id="KW-1185">Reference proteome</keyword>
<feature type="transmembrane region" description="Helical" evidence="1">
    <location>
        <begin position="178"/>
        <end position="195"/>
    </location>
</feature>
<dbReference type="PANTHER" id="PTHR42241:SF2">
    <property type="entry name" value="HYPOTHETICAL MEMBRANE PROTEIN, CONSERVED, DUF998 FAMILY"/>
    <property type="match status" value="1"/>
</dbReference>